<dbReference type="InterPro" id="IPR005467">
    <property type="entry name" value="His_kinase_dom"/>
</dbReference>
<dbReference type="InterPro" id="IPR003594">
    <property type="entry name" value="HATPase_dom"/>
</dbReference>
<feature type="domain" description="Histidine kinase" evidence="9">
    <location>
        <begin position="251"/>
        <end position="463"/>
    </location>
</feature>
<gene>
    <name evidence="11" type="ORF">J5W02_01465</name>
</gene>
<reference evidence="11 12" key="1">
    <citation type="submission" date="2021-03" db="EMBL/GenBank/DDBJ databases">
        <title>Caproiciproducens sp. nov. isolated from feces of cow.</title>
        <authorList>
            <person name="Choi J.-Y."/>
        </authorList>
    </citation>
    <scope>NUCLEOTIDE SEQUENCE [LARGE SCALE GENOMIC DNA]</scope>
    <source>
        <strain evidence="11 12">AGMB10547</strain>
    </source>
</reference>
<dbReference type="Pfam" id="PF02518">
    <property type="entry name" value="HATPase_c"/>
    <property type="match status" value="1"/>
</dbReference>
<evidence type="ECO:0000259" key="9">
    <source>
        <dbReference type="PROSITE" id="PS50109"/>
    </source>
</evidence>
<dbReference type="SUPFAM" id="SSF55874">
    <property type="entry name" value="ATPase domain of HSP90 chaperone/DNA topoisomerase II/histidine kinase"/>
    <property type="match status" value="1"/>
</dbReference>
<dbReference type="PANTHER" id="PTHR45453">
    <property type="entry name" value="PHOSPHATE REGULON SENSOR PROTEIN PHOR"/>
    <property type="match status" value="1"/>
</dbReference>
<dbReference type="InterPro" id="IPR036097">
    <property type="entry name" value="HisK_dim/P_sf"/>
</dbReference>
<keyword evidence="7" id="KW-0902">Two-component regulatory system</keyword>
<dbReference type="Gene3D" id="1.10.287.130">
    <property type="match status" value="1"/>
</dbReference>
<dbReference type="InterPro" id="IPR050351">
    <property type="entry name" value="BphY/WalK/GraS-like"/>
</dbReference>
<dbReference type="PRINTS" id="PR00344">
    <property type="entry name" value="BCTRLSENSOR"/>
</dbReference>
<dbReference type="Proteomes" id="UP000719942">
    <property type="component" value="Unassembled WGS sequence"/>
</dbReference>
<dbReference type="GO" id="GO:0016301">
    <property type="term" value="F:kinase activity"/>
    <property type="evidence" value="ECO:0007669"/>
    <property type="project" value="UniProtKB-KW"/>
</dbReference>
<dbReference type="InterPro" id="IPR036890">
    <property type="entry name" value="HATPase_C_sf"/>
</dbReference>
<dbReference type="EC" id="2.7.13.3" evidence="3"/>
<evidence type="ECO:0000313" key="11">
    <source>
        <dbReference type="EMBL" id="MBW7571468.1"/>
    </source>
</evidence>
<organism evidence="11 12">
    <name type="scientific">Caproiciproducens faecalis</name>
    <dbReference type="NCBI Taxonomy" id="2820301"/>
    <lineage>
        <taxon>Bacteria</taxon>
        <taxon>Bacillati</taxon>
        <taxon>Bacillota</taxon>
        <taxon>Clostridia</taxon>
        <taxon>Eubacteriales</taxon>
        <taxon>Acutalibacteraceae</taxon>
        <taxon>Caproiciproducens</taxon>
    </lineage>
</organism>
<keyword evidence="8" id="KW-0472">Membrane</keyword>
<dbReference type="PROSITE" id="PS50885">
    <property type="entry name" value="HAMP"/>
    <property type="match status" value="1"/>
</dbReference>
<accession>A0ABS7DJJ7</accession>
<evidence type="ECO:0000256" key="7">
    <source>
        <dbReference type="ARBA" id="ARBA00023012"/>
    </source>
</evidence>
<feature type="transmembrane region" description="Helical" evidence="8">
    <location>
        <begin position="169"/>
        <end position="189"/>
    </location>
</feature>
<keyword evidence="8" id="KW-1133">Transmembrane helix</keyword>
<keyword evidence="8" id="KW-0812">Transmembrane</keyword>
<keyword evidence="4" id="KW-0597">Phosphoprotein</keyword>
<feature type="transmembrane region" description="Helical" evidence="8">
    <location>
        <begin position="12"/>
        <end position="32"/>
    </location>
</feature>
<dbReference type="CDD" id="cd06225">
    <property type="entry name" value="HAMP"/>
    <property type="match status" value="1"/>
</dbReference>
<keyword evidence="6 11" id="KW-0418">Kinase</keyword>
<sequence length="463" mass="51300">MKYSLKSKLSFSYAVMSLLMVALISFCINVLLQSRFQDYVIKEREQKNTEIVSMIEKQYNGLNGGWNTGTIENIGVSALEQGVIVRLKDAKGKTVWDATVHNNGLCVQMLTHMSENMNSRYPGFKGGYEQKTYSLKSGGQEVGHAELGYYGPYYFTDNDIAFLNSLNSILIAVGVLSLIMALILGAFMAKRVSGPISKSIRAAGQIAKGNFQQRITESSGTREMAQLTDTINHLADSLEKQQDLRKRMAADVAHELRTPLANLQSSMEAMLDGIWEPSEERLESCHEEIIRLNRLVGDLEKLERYEAENASLTISVFDLSGISQLILNNFESEFRKKGIALHFEGKSVTVQADRDKITQVITNLVSNALKYTPEDGNVSVSVQESERGAELSVADTGKGIPPEDLPYIFERFYRADRSRNRRTGGLGLGLTITKAIVDAHGGTIEVVSEVDRGTTFTVTLPKD</sequence>
<evidence type="ECO:0000313" key="12">
    <source>
        <dbReference type="Proteomes" id="UP000719942"/>
    </source>
</evidence>
<evidence type="ECO:0000256" key="2">
    <source>
        <dbReference type="ARBA" id="ARBA00004370"/>
    </source>
</evidence>
<dbReference type="Pfam" id="PF00512">
    <property type="entry name" value="HisKA"/>
    <property type="match status" value="1"/>
</dbReference>
<keyword evidence="12" id="KW-1185">Reference proteome</keyword>
<comment type="caution">
    <text evidence="11">The sequence shown here is derived from an EMBL/GenBank/DDBJ whole genome shotgun (WGS) entry which is preliminary data.</text>
</comment>
<comment type="subcellular location">
    <subcellularLocation>
        <location evidence="2">Membrane</location>
    </subcellularLocation>
</comment>
<dbReference type="Pfam" id="PF00672">
    <property type="entry name" value="HAMP"/>
    <property type="match status" value="1"/>
</dbReference>
<evidence type="ECO:0000256" key="8">
    <source>
        <dbReference type="SAM" id="Phobius"/>
    </source>
</evidence>
<evidence type="ECO:0000256" key="6">
    <source>
        <dbReference type="ARBA" id="ARBA00022777"/>
    </source>
</evidence>
<dbReference type="InterPro" id="IPR004358">
    <property type="entry name" value="Sig_transdc_His_kin-like_C"/>
</dbReference>
<dbReference type="SMART" id="SM00388">
    <property type="entry name" value="HisKA"/>
    <property type="match status" value="1"/>
</dbReference>
<evidence type="ECO:0000259" key="10">
    <source>
        <dbReference type="PROSITE" id="PS50885"/>
    </source>
</evidence>
<dbReference type="EMBL" id="JAGFNZ010000001">
    <property type="protein sequence ID" value="MBW7571468.1"/>
    <property type="molecule type" value="Genomic_DNA"/>
</dbReference>
<dbReference type="CDD" id="cd00075">
    <property type="entry name" value="HATPase"/>
    <property type="match status" value="1"/>
</dbReference>
<dbReference type="SMART" id="SM00387">
    <property type="entry name" value="HATPase_c"/>
    <property type="match status" value="1"/>
</dbReference>
<dbReference type="SMART" id="SM00304">
    <property type="entry name" value="HAMP"/>
    <property type="match status" value="1"/>
</dbReference>
<dbReference type="SUPFAM" id="SSF158472">
    <property type="entry name" value="HAMP domain-like"/>
    <property type="match status" value="1"/>
</dbReference>
<comment type="catalytic activity">
    <reaction evidence="1">
        <text>ATP + protein L-histidine = ADP + protein N-phospho-L-histidine.</text>
        <dbReference type="EC" id="2.7.13.3"/>
    </reaction>
</comment>
<dbReference type="Gene3D" id="3.30.565.10">
    <property type="entry name" value="Histidine kinase-like ATPase, C-terminal domain"/>
    <property type="match status" value="1"/>
</dbReference>
<evidence type="ECO:0000256" key="1">
    <source>
        <dbReference type="ARBA" id="ARBA00000085"/>
    </source>
</evidence>
<dbReference type="PROSITE" id="PS50109">
    <property type="entry name" value="HIS_KIN"/>
    <property type="match status" value="1"/>
</dbReference>
<feature type="domain" description="HAMP" evidence="10">
    <location>
        <begin position="190"/>
        <end position="243"/>
    </location>
</feature>
<evidence type="ECO:0000256" key="4">
    <source>
        <dbReference type="ARBA" id="ARBA00022553"/>
    </source>
</evidence>
<dbReference type="InterPro" id="IPR003660">
    <property type="entry name" value="HAMP_dom"/>
</dbReference>
<evidence type="ECO:0000256" key="3">
    <source>
        <dbReference type="ARBA" id="ARBA00012438"/>
    </source>
</evidence>
<dbReference type="InterPro" id="IPR003661">
    <property type="entry name" value="HisK_dim/P_dom"/>
</dbReference>
<dbReference type="Gene3D" id="6.10.340.10">
    <property type="match status" value="1"/>
</dbReference>
<dbReference type="CDD" id="cd00082">
    <property type="entry name" value="HisKA"/>
    <property type="match status" value="1"/>
</dbReference>
<dbReference type="SUPFAM" id="SSF47384">
    <property type="entry name" value="Homodimeric domain of signal transducing histidine kinase"/>
    <property type="match status" value="1"/>
</dbReference>
<dbReference type="PANTHER" id="PTHR45453:SF1">
    <property type="entry name" value="PHOSPHATE REGULON SENSOR PROTEIN PHOR"/>
    <property type="match status" value="1"/>
</dbReference>
<evidence type="ECO:0000256" key="5">
    <source>
        <dbReference type="ARBA" id="ARBA00022679"/>
    </source>
</evidence>
<keyword evidence="5" id="KW-0808">Transferase</keyword>
<name>A0ABS7DJJ7_9FIRM</name>
<protein>
    <recommendedName>
        <fullName evidence="3">histidine kinase</fullName>
        <ecNumber evidence="3">2.7.13.3</ecNumber>
    </recommendedName>
</protein>
<proteinExistence type="predicted"/>